<keyword evidence="13" id="KW-1185">Reference proteome</keyword>
<dbReference type="Gene3D" id="2.40.50.140">
    <property type="entry name" value="Nucleic acid-binding proteins"/>
    <property type="match status" value="1"/>
</dbReference>
<evidence type="ECO:0000256" key="6">
    <source>
        <dbReference type="ARBA" id="ARBA00022917"/>
    </source>
</evidence>
<dbReference type="GO" id="GO:0005524">
    <property type="term" value="F:ATP binding"/>
    <property type="evidence" value="ECO:0007669"/>
    <property type="project" value="UniProtKB-UniRule"/>
</dbReference>
<dbReference type="EC" id="6.1.1.6" evidence="9"/>
<feature type="domain" description="Aminoacyl-transfer RNA synthetases class-II family profile" evidence="11">
    <location>
        <begin position="195"/>
        <end position="521"/>
    </location>
</feature>
<dbReference type="PRINTS" id="PR00982">
    <property type="entry name" value="TRNASYNTHLYS"/>
</dbReference>
<dbReference type="RefSeq" id="WP_044045476.1">
    <property type="nucleotide sequence ID" value="NC_005861.2"/>
</dbReference>
<dbReference type="InterPro" id="IPR044136">
    <property type="entry name" value="Lys-tRNA-ligase_II_N"/>
</dbReference>
<evidence type="ECO:0000256" key="2">
    <source>
        <dbReference type="ARBA" id="ARBA00022598"/>
    </source>
</evidence>
<feature type="binding site" evidence="9">
    <location>
        <position position="444"/>
    </location>
    <ligand>
        <name>Mg(2+)</name>
        <dbReference type="ChEBI" id="CHEBI:18420"/>
        <label>1</label>
    </ligand>
</feature>
<keyword evidence="3 9" id="KW-0479">Metal-binding</keyword>
<feature type="binding site" evidence="9">
    <location>
        <position position="444"/>
    </location>
    <ligand>
        <name>Mg(2+)</name>
        <dbReference type="ChEBI" id="CHEBI:18420"/>
        <label>2</label>
    </ligand>
</feature>
<evidence type="ECO:0000256" key="7">
    <source>
        <dbReference type="ARBA" id="ARBA00023146"/>
    </source>
</evidence>
<proteinExistence type="inferred from homology"/>
<comment type="subunit">
    <text evidence="9">Homodimer.</text>
</comment>
<keyword evidence="4 9" id="KW-0547">Nucleotide-binding</keyword>
<keyword evidence="2 9" id="KW-0436">Ligase</keyword>
<dbReference type="GO" id="GO:0000049">
    <property type="term" value="F:tRNA binding"/>
    <property type="evidence" value="ECO:0007669"/>
    <property type="project" value="TreeGrafter"/>
</dbReference>
<dbReference type="CDD" id="cd00775">
    <property type="entry name" value="LysRS_core"/>
    <property type="match status" value="1"/>
</dbReference>
<dbReference type="AlphaFoldDB" id="A0A2P9H9W1"/>
<reference evidence="12 13" key="1">
    <citation type="journal article" date="2004" name="Science">
        <title>Illuminating the evolutionary history of chlamydiae.</title>
        <authorList>
            <person name="Horn M."/>
            <person name="Collingro A."/>
            <person name="Schmitz-Esser S."/>
            <person name="Beier C.L."/>
            <person name="Purkhold U."/>
            <person name="Fartmann B."/>
            <person name="Brandt P."/>
            <person name="Nyakatura G.J."/>
            <person name="Droege M."/>
            <person name="Frishman D."/>
            <person name="Rattei T."/>
            <person name="Mewes H."/>
            <person name="Wagner M."/>
        </authorList>
    </citation>
    <scope>NUCLEOTIDE SEQUENCE [LARGE SCALE GENOMIC DNA]</scope>
    <source>
        <strain evidence="12 13">UWE25</strain>
    </source>
</reference>
<dbReference type="InterPro" id="IPR002313">
    <property type="entry name" value="Lys-tRNA-ligase_II"/>
</dbReference>
<dbReference type="Pfam" id="PF00152">
    <property type="entry name" value="tRNA-synt_2"/>
    <property type="match status" value="1"/>
</dbReference>
<evidence type="ECO:0000256" key="8">
    <source>
        <dbReference type="ARBA" id="ARBA00048573"/>
    </source>
</evidence>
<dbReference type="InterPro" id="IPR012340">
    <property type="entry name" value="NA-bd_OB-fold"/>
</dbReference>
<protein>
    <recommendedName>
        <fullName evidence="9">Lysine--tRNA ligase</fullName>
        <ecNumber evidence="9">6.1.1.6</ecNumber>
    </recommendedName>
    <alternativeName>
        <fullName evidence="9">Lysyl-tRNA synthetase</fullName>
        <shortName evidence="9">LysRS</shortName>
    </alternativeName>
</protein>
<dbReference type="PROSITE" id="PS50862">
    <property type="entry name" value="AA_TRNA_LIGASE_II"/>
    <property type="match status" value="1"/>
</dbReference>
<dbReference type="NCBIfam" id="TIGR00499">
    <property type="entry name" value="lysS_bact"/>
    <property type="match status" value="1"/>
</dbReference>
<sequence length="526" mass="61037">MTKKPDYHQHEEYQNRLRKLVEIRQCKIDPYPAKYTPTHTAESLHQEYDTKQIGHSEDAASGSTPFVCLAGRLVLFRSMGKNAFGHLQDETGRIQIMFNRDQTLVTNFEPSSEEPELSPYKFIEKKIDLGDIIGVEGYLFHTQKGELTVFVKQLTLLCKTLLPLADKHGGLADKELRYRKRWLDLISHLDVAKVFRIRSHILKEIRSYFDQYQFLEVETPILQSIYGGAEARPFITKLNALDQEMFLRISLEIPLKKLIVGGMHKVYEMARVFRNEGIDRNHNPEFTLLEAYASYWDYFDMMNFVENLFEKLALDLYGTTKVPYTAHEGAETIYIDMKAPWIRLTMKESIKKYANLDPNVLSDEEMRHLLLESAHCDPKKIKGLSRGLLIAALFEVFVEPHLIQPHHIYDHPIETTPLCKPHRDLKYREEGLVERFESFILTQEVCNSYSELNDPEIQRHLLELQSDRREAGDEEASPLDEEFIEAICQGMPPTGGIGIGIDRLVMILTNSHSIRDVLYFPWMKTI</sequence>
<dbReference type="InterPro" id="IPR004365">
    <property type="entry name" value="NA-bd_OB_tRNA"/>
</dbReference>
<dbReference type="CDD" id="cd04322">
    <property type="entry name" value="LysRS_N"/>
    <property type="match status" value="1"/>
</dbReference>
<gene>
    <name evidence="9" type="primary">lysS</name>
    <name evidence="12" type="ORF">PC_RS05915</name>
</gene>
<dbReference type="InterPro" id="IPR006195">
    <property type="entry name" value="aa-tRNA-synth_II"/>
</dbReference>
<keyword evidence="9" id="KW-0963">Cytoplasm</keyword>
<dbReference type="OrthoDB" id="9802326at2"/>
<dbReference type="SUPFAM" id="SSF50249">
    <property type="entry name" value="Nucleic acid-binding proteins"/>
    <property type="match status" value="1"/>
</dbReference>
<dbReference type="GO" id="GO:0006430">
    <property type="term" value="P:lysyl-tRNA aminoacylation"/>
    <property type="evidence" value="ECO:0007669"/>
    <property type="project" value="UniProtKB-UniRule"/>
</dbReference>
<keyword evidence="7 9" id="KW-0030">Aminoacyl-tRNA synthetase</keyword>
<evidence type="ECO:0000313" key="12">
    <source>
        <dbReference type="EMBL" id="SPJ31805.1"/>
    </source>
</evidence>
<dbReference type="PANTHER" id="PTHR42918:SF15">
    <property type="entry name" value="LYSINE--TRNA LIGASE, CHLOROPLASTIC_MITOCHONDRIAL"/>
    <property type="match status" value="1"/>
</dbReference>
<accession>A0A2P9H9W1</accession>
<dbReference type="GO" id="GO:0004824">
    <property type="term" value="F:lysine-tRNA ligase activity"/>
    <property type="evidence" value="ECO:0007669"/>
    <property type="project" value="UniProtKB-UniRule"/>
</dbReference>
<comment type="cofactor">
    <cofactor evidence="9 10">
        <name>Mg(2+)</name>
        <dbReference type="ChEBI" id="CHEBI:18420"/>
    </cofactor>
    <text evidence="9 10">Binds 3 Mg(2+) ions per subunit.</text>
</comment>
<dbReference type="GO" id="GO:0000287">
    <property type="term" value="F:magnesium ion binding"/>
    <property type="evidence" value="ECO:0007669"/>
    <property type="project" value="UniProtKB-UniRule"/>
</dbReference>
<keyword evidence="5 9" id="KW-0067">ATP-binding</keyword>
<evidence type="ECO:0000313" key="13">
    <source>
        <dbReference type="Proteomes" id="UP000000529"/>
    </source>
</evidence>
<comment type="catalytic activity">
    <reaction evidence="8 9 10">
        <text>tRNA(Lys) + L-lysine + ATP = L-lysyl-tRNA(Lys) + AMP + diphosphate</text>
        <dbReference type="Rhea" id="RHEA:20792"/>
        <dbReference type="Rhea" id="RHEA-COMP:9696"/>
        <dbReference type="Rhea" id="RHEA-COMP:9697"/>
        <dbReference type="ChEBI" id="CHEBI:30616"/>
        <dbReference type="ChEBI" id="CHEBI:32551"/>
        <dbReference type="ChEBI" id="CHEBI:33019"/>
        <dbReference type="ChEBI" id="CHEBI:78442"/>
        <dbReference type="ChEBI" id="CHEBI:78529"/>
        <dbReference type="ChEBI" id="CHEBI:456215"/>
        <dbReference type="EC" id="6.1.1.6"/>
    </reaction>
</comment>
<dbReference type="Gene3D" id="3.30.930.10">
    <property type="entry name" value="Bira Bifunctional Protein, Domain 2"/>
    <property type="match status" value="1"/>
</dbReference>
<dbReference type="InterPro" id="IPR018149">
    <property type="entry name" value="Lys-tRNA-synth_II_C"/>
</dbReference>
<dbReference type="HAMAP" id="MF_00252">
    <property type="entry name" value="Lys_tRNA_synth_class2"/>
    <property type="match status" value="1"/>
</dbReference>
<evidence type="ECO:0000256" key="9">
    <source>
        <dbReference type="HAMAP-Rule" id="MF_00252"/>
    </source>
</evidence>
<dbReference type="Pfam" id="PF01336">
    <property type="entry name" value="tRNA_anti-codon"/>
    <property type="match status" value="1"/>
</dbReference>
<dbReference type="GO" id="GO:0005829">
    <property type="term" value="C:cytosol"/>
    <property type="evidence" value="ECO:0007669"/>
    <property type="project" value="TreeGrafter"/>
</dbReference>
<dbReference type="EMBL" id="BX908798">
    <property type="protein sequence ID" value="SPJ31805.1"/>
    <property type="molecule type" value="Genomic_DNA"/>
</dbReference>
<dbReference type="STRING" id="264201.pc1228"/>
<evidence type="ECO:0000259" key="11">
    <source>
        <dbReference type="PROSITE" id="PS50862"/>
    </source>
</evidence>
<keyword evidence="9 10" id="KW-0460">Magnesium</keyword>
<dbReference type="Proteomes" id="UP000000529">
    <property type="component" value="Chromosome"/>
</dbReference>
<feature type="binding site" evidence="9">
    <location>
        <position position="437"/>
    </location>
    <ligand>
        <name>Mg(2+)</name>
        <dbReference type="ChEBI" id="CHEBI:18420"/>
        <label>1</label>
    </ligand>
</feature>
<dbReference type="SUPFAM" id="SSF55681">
    <property type="entry name" value="Class II aaRS and biotin synthetases"/>
    <property type="match status" value="1"/>
</dbReference>
<dbReference type="InterPro" id="IPR045864">
    <property type="entry name" value="aa-tRNA-synth_II/BPL/LPL"/>
</dbReference>
<comment type="similarity">
    <text evidence="1 9">Belongs to the class-II aminoacyl-tRNA synthetase family.</text>
</comment>
<evidence type="ECO:0000256" key="10">
    <source>
        <dbReference type="RuleBase" id="RU000336"/>
    </source>
</evidence>
<organism evidence="12 13">
    <name type="scientific">Protochlamydia amoebophila (strain UWE25)</name>
    <dbReference type="NCBI Taxonomy" id="264201"/>
    <lineage>
        <taxon>Bacteria</taxon>
        <taxon>Pseudomonadati</taxon>
        <taxon>Chlamydiota</taxon>
        <taxon>Chlamydiia</taxon>
        <taxon>Parachlamydiales</taxon>
        <taxon>Parachlamydiaceae</taxon>
        <taxon>Candidatus Protochlamydia</taxon>
    </lineage>
</organism>
<dbReference type="KEGG" id="pcu:PC_RS05915"/>
<keyword evidence="6 9" id="KW-0648">Protein biosynthesis</keyword>
<evidence type="ECO:0000256" key="3">
    <source>
        <dbReference type="ARBA" id="ARBA00022723"/>
    </source>
</evidence>
<evidence type="ECO:0000256" key="4">
    <source>
        <dbReference type="ARBA" id="ARBA00022741"/>
    </source>
</evidence>
<dbReference type="NCBIfam" id="NF001756">
    <property type="entry name" value="PRK00484.1"/>
    <property type="match status" value="1"/>
</dbReference>
<comment type="subcellular location">
    <subcellularLocation>
        <location evidence="9">Cytoplasm</location>
    </subcellularLocation>
</comment>
<name>A0A2P9H9W1_PARUW</name>
<dbReference type="FunFam" id="2.40.50.140:FF:000024">
    <property type="entry name" value="Lysine--tRNA ligase"/>
    <property type="match status" value="1"/>
</dbReference>
<dbReference type="PANTHER" id="PTHR42918">
    <property type="entry name" value="LYSYL-TRNA SYNTHETASE"/>
    <property type="match status" value="1"/>
</dbReference>
<dbReference type="InterPro" id="IPR004364">
    <property type="entry name" value="Aa-tRNA-synt_II"/>
</dbReference>
<evidence type="ECO:0000256" key="1">
    <source>
        <dbReference type="ARBA" id="ARBA00008226"/>
    </source>
</evidence>
<evidence type="ECO:0000256" key="5">
    <source>
        <dbReference type="ARBA" id="ARBA00022840"/>
    </source>
</evidence>